<evidence type="ECO:0008006" key="6">
    <source>
        <dbReference type="Google" id="ProtNLM"/>
    </source>
</evidence>
<accession>A0AAD2DKA3</accession>
<dbReference type="InterPro" id="IPR011990">
    <property type="entry name" value="TPR-like_helical_dom_sf"/>
</dbReference>
<sequence>MQSYNFSLAANASIYYEIVALLRDVNSGSYHWTWAITIPFTVLETLAKDGRVMDANELLVGAKNNAPIMNVVDYSVIIDVLRKEGHVDKALDLCSFAKYKWIALNIITYNSVIKGLCRQGCLVEAFRLFLEKIGVVPSEITYGTLIDALTKEGIGTSFCDFLNLIRLEPLRKLWVQ</sequence>
<dbReference type="PROSITE" id="PS51375">
    <property type="entry name" value="PPR"/>
    <property type="match status" value="1"/>
</dbReference>
<feature type="repeat" description="PPR" evidence="3">
    <location>
        <begin position="105"/>
        <end position="135"/>
    </location>
</feature>
<gene>
    <name evidence="4" type="ORF">FPE_LOCUS1882</name>
</gene>
<proteinExistence type="inferred from homology"/>
<dbReference type="AlphaFoldDB" id="A0AAD2DKA3"/>
<dbReference type="NCBIfam" id="TIGR00756">
    <property type="entry name" value="PPR"/>
    <property type="match status" value="1"/>
</dbReference>
<dbReference type="Pfam" id="PF01535">
    <property type="entry name" value="PPR"/>
    <property type="match status" value="1"/>
</dbReference>
<organism evidence="4 5">
    <name type="scientific">Fraxinus pennsylvanica</name>
    <dbReference type="NCBI Taxonomy" id="56036"/>
    <lineage>
        <taxon>Eukaryota</taxon>
        <taxon>Viridiplantae</taxon>
        <taxon>Streptophyta</taxon>
        <taxon>Embryophyta</taxon>
        <taxon>Tracheophyta</taxon>
        <taxon>Spermatophyta</taxon>
        <taxon>Magnoliopsida</taxon>
        <taxon>eudicotyledons</taxon>
        <taxon>Gunneridae</taxon>
        <taxon>Pentapetalae</taxon>
        <taxon>asterids</taxon>
        <taxon>lamiids</taxon>
        <taxon>Lamiales</taxon>
        <taxon>Oleaceae</taxon>
        <taxon>Oleeae</taxon>
        <taxon>Fraxinus</taxon>
    </lineage>
</organism>
<keyword evidence="2" id="KW-0677">Repeat</keyword>
<dbReference type="Pfam" id="PF13041">
    <property type="entry name" value="PPR_2"/>
    <property type="match status" value="1"/>
</dbReference>
<dbReference type="InterPro" id="IPR002885">
    <property type="entry name" value="PPR_rpt"/>
</dbReference>
<evidence type="ECO:0000313" key="5">
    <source>
        <dbReference type="Proteomes" id="UP000834106"/>
    </source>
</evidence>
<protein>
    <recommendedName>
        <fullName evidence="6">Pentatricopeptide repeat-containing protein</fullName>
    </recommendedName>
</protein>
<dbReference type="Gene3D" id="1.25.40.10">
    <property type="entry name" value="Tetratricopeptide repeat domain"/>
    <property type="match status" value="1"/>
</dbReference>
<dbReference type="Proteomes" id="UP000834106">
    <property type="component" value="Chromosome 1"/>
</dbReference>
<evidence type="ECO:0000256" key="2">
    <source>
        <dbReference type="ARBA" id="ARBA00022737"/>
    </source>
</evidence>
<reference evidence="4" key="1">
    <citation type="submission" date="2023-05" db="EMBL/GenBank/DDBJ databases">
        <authorList>
            <person name="Huff M."/>
        </authorList>
    </citation>
    <scope>NUCLEOTIDE SEQUENCE</scope>
</reference>
<evidence type="ECO:0000256" key="3">
    <source>
        <dbReference type="PROSITE-ProRule" id="PRU00708"/>
    </source>
</evidence>
<evidence type="ECO:0000313" key="4">
    <source>
        <dbReference type="EMBL" id="CAI9754451.1"/>
    </source>
</evidence>
<name>A0AAD2DKA3_9LAMI</name>
<comment type="similarity">
    <text evidence="1">Belongs to the PPR family. P subfamily.</text>
</comment>
<dbReference type="EMBL" id="OU503036">
    <property type="protein sequence ID" value="CAI9754451.1"/>
    <property type="molecule type" value="Genomic_DNA"/>
</dbReference>
<evidence type="ECO:0000256" key="1">
    <source>
        <dbReference type="ARBA" id="ARBA00007626"/>
    </source>
</evidence>
<keyword evidence="5" id="KW-1185">Reference proteome</keyword>
<dbReference type="PANTHER" id="PTHR47941">
    <property type="entry name" value="PENTATRICOPEPTIDE REPEAT-CONTAINING PROTEIN 3, MITOCHONDRIAL"/>
    <property type="match status" value="1"/>
</dbReference>